<dbReference type="InterPro" id="IPR013325">
    <property type="entry name" value="RNA_pol_sigma_r2"/>
</dbReference>
<reference evidence="7 8" key="2">
    <citation type="submission" date="2018-05" db="EMBL/GenBank/DDBJ databases">
        <authorList>
            <person name="Lanie J.A."/>
            <person name="Ng W.-L."/>
            <person name="Kazmierczak K.M."/>
            <person name="Andrzejewski T.M."/>
            <person name="Davidsen T.M."/>
            <person name="Wayne K.J."/>
            <person name="Tettelin H."/>
            <person name="Glass J.I."/>
            <person name="Rusch D."/>
            <person name="Podicherti R."/>
            <person name="Tsui H.-C.T."/>
            <person name="Winkler M.E."/>
        </authorList>
    </citation>
    <scope>NUCLEOTIDE SEQUENCE [LARGE SCALE GENOMIC DNA]</scope>
    <source>
        <strain evidence="7 8">YBY</strain>
    </source>
</reference>
<comment type="similarity">
    <text evidence="1">Belongs to the sigma-70 factor family. ECF subfamily.</text>
</comment>
<dbReference type="InterPro" id="IPR007627">
    <property type="entry name" value="RNA_pol_sigma70_r2"/>
</dbReference>
<keyword evidence="2" id="KW-0805">Transcription regulation</keyword>
<dbReference type="InterPro" id="IPR013324">
    <property type="entry name" value="RNA_pol_sigma_r3/r4-like"/>
</dbReference>
<evidence type="ECO:0000259" key="6">
    <source>
        <dbReference type="Pfam" id="PF08281"/>
    </source>
</evidence>
<evidence type="ECO:0000259" key="5">
    <source>
        <dbReference type="Pfam" id="PF04542"/>
    </source>
</evidence>
<dbReference type="STRING" id="511.UZ73_10215"/>
<dbReference type="PANTHER" id="PTHR43133">
    <property type="entry name" value="RNA POLYMERASE ECF-TYPE SIGMA FACTO"/>
    <property type="match status" value="1"/>
</dbReference>
<dbReference type="InterPro" id="IPR036388">
    <property type="entry name" value="WH-like_DNA-bd_sf"/>
</dbReference>
<dbReference type="PANTHER" id="PTHR43133:SF63">
    <property type="entry name" value="RNA POLYMERASE SIGMA FACTOR FECI-RELATED"/>
    <property type="match status" value="1"/>
</dbReference>
<dbReference type="InterPro" id="IPR014284">
    <property type="entry name" value="RNA_pol_sigma-70_dom"/>
</dbReference>
<dbReference type="GO" id="GO:0006352">
    <property type="term" value="P:DNA-templated transcription initiation"/>
    <property type="evidence" value="ECO:0007669"/>
    <property type="project" value="InterPro"/>
</dbReference>
<dbReference type="Pfam" id="PF08281">
    <property type="entry name" value="Sigma70_r4_2"/>
    <property type="match status" value="1"/>
</dbReference>
<accession>A0A2U2BFY7</accession>
<organism evidence="7 8">
    <name type="scientific">Alcaligenes faecalis</name>
    <dbReference type="NCBI Taxonomy" id="511"/>
    <lineage>
        <taxon>Bacteria</taxon>
        <taxon>Pseudomonadati</taxon>
        <taxon>Pseudomonadota</taxon>
        <taxon>Betaproteobacteria</taxon>
        <taxon>Burkholderiales</taxon>
        <taxon>Alcaligenaceae</taxon>
        <taxon>Alcaligenes</taxon>
    </lineage>
</organism>
<sequence length="174" mass="19644">MTVAQMQQHMHVLYCQHRGWLHDWLRRRLGCSHHAADLVHDAYVRVMSSGRIPGPEQARPHLKQIAKGLVIDRYRRQQIEQAYLDALAHMPEPTAISPEERALTLEVLLRICAALDGLPGRVQHVFLLSRYEGLTYSAIAQRQGIAVATVRKYMLQATQACFAVMADLDASALP</sequence>
<evidence type="ECO:0000256" key="1">
    <source>
        <dbReference type="ARBA" id="ARBA00010641"/>
    </source>
</evidence>
<dbReference type="InterPro" id="IPR013249">
    <property type="entry name" value="RNA_pol_sigma70_r4_t2"/>
</dbReference>
<dbReference type="EMBL" id="QEXO01000005">
    <property type="protein sequence ID" value="PWE12911.1"/>
    <property type="molecule type" value="Genomic_DNA"/>
</dbReference>
<comment type="caution">
    <text evidence="7">The sequence shown here is derived from an EMBL/GenBank/DDBJ whole genome shotgun (WGS) entry which is preliminary data.</text>
</comment>
<keyword evidence="4" id="KW-0804">Transcription</keyword>
<evidence type="ECO:0000256" key="3">
    <source>
        <dbReference type="ARBA" id="ARBA00023082"/>
    </source>
</evidence>
<proteinExistence type="inferred from homology"/>
<evidence type="ECO:0000313" key="8">
    <source>
        <dbReference type="Proteomes" id="UP000245216"/>
    </source>
</evidence>
<dbReference type="Gene3D" id="1.10.10.10">
    <property type="entry name" value="Winged helix-like DNA-binding domain superfamily/Winged helix DNA-binding domain"/>
    <property type="match status" value="1"/>
</dbReference>
<dbReference type="InterPro" id="IPR039425">
    <property type="entry name" value="RNA_pol_sigma-70-like"/>
</dbReference>
<evidence type="ECO:0000313" key="7">
    <source>
        <dbReference type="EMBL" id="PWE12911.1"/>
    </source>
</evidence>
<gene>
    <name evidence="7" type="ORF">DF183_18385</name>
</gene>
<dbReference type="Gene3D" id="1.10.1740.10">
    <property type="match status" value="1"/>
</dbReference>
<name>A0A2U2BFY7_ALCFA</name>
<dbReference type="Pfam" id="PF04542">
    <property type="entry name" value="Sigma70_r2"/>
    <property type="match status" value="1"/>
</dbReference>
<protein>
    <submittedName>
        <fullName evidence="7">RNA polymerase subunit sigma</fullName>
    </submittedName>
</protein>
<dbReference type="Proteomes" id="UP000245216">
    <property type="component" value="Unassembled WGS sequence"/>
</dbReference>
<evidence type="ECO:0000256" key="4">
    <source>
        <dbReference type="ARBA" id="ARBA00023163"/>
    </source>
</evidence>
<dbReference type="GO" id="GO:0016987">
    <property type="term" value="F:sigma factor activity"/>
    <property type="evidence" value="ECO:0007669"/>
    <property type="project" value="UniProtKB-KW"/>
</dbReference>
<dbReference type="NCBIfam" id="TIGR02937">
    <property type="entry name" value="sigma70-ECF"/>
    <property type="match status" value="1"/>
</dbReference>
<evidence type="ECO:0000256" key="2">
    <source>
        <dbReference type="ARBA" id="ARBA00023015"/>
    </source>
</evidence>
<dbReference type="AlphaFoldDB" id="A0A2U2BFY7"/>
<feature type="domain" description="RNA polymerase sigma factor 70 region 4 type 2" evidence="6">
    <location>
        <begin position="113"/>
        <end position="161"/>
    </location>
</feature>
<keyword evidence="3" id="KW-0731">Sigma factor</keyword>
<reference evidence="7 8" key="1">
    <citation type="submission" date="2018-05" db="EMBL/GenBank/DDBJ databases">
        <title>Genome Sequence of an Efficient Indole-Degrading Bacterium, Alcaligenes sp.YBY.</title>
        <authorList>
            <person name="Yang B."/>
        </authorList>
    </citation>
    <scope>NUCLEOTIDE SEQUENCE [LARGE SCALE GENOMIC DNA]</scope>
    <source>
        <strain evidence="7 8">YBY</strain>
    </source>
</reference>
<feature type="domain" description="RNA polymerase sigma-70 region 2" evidence="5">
    <location>
        <begin position="13"/>
        <end position="78"/>
    </location>
</feature>
<dbReference type="GO" id="GO:0003677">
    <property type="term" value="F:DNA binding"/>
    <property type="evidence" value="ECO:0007669"/>
    <property type="project" value="InterPro"/>
</dbReference>
<dbReference type="SUPFAM" id="SSF88659">
    <property type="entry name" value="Sigma3 and sigma4 domains of RNA polymerase sigma factors"/>
    <property type="match status" value="1"/>
</dbReference>
<dbReference type="SUPFAM" id="SSF88946">
    <property type="entry name" value="Sigma2 domain of RNA polymerase sigma factors"/>
    <property type="match status" value="1"/>
</dbReference>